<feature type="region of interest" description="Disordered" evidence="1">
    <location>
        <begin position="1"/>
        <end position="21"/>
    </location>
</feature>
<dbReference type="Proteomes" id="UP001302126">
    <property type="component" value="Unassembled WGS sequence"/>
</dbReference>
<sequence>MAANRVLAAESPPRNSQHVLPTQPYSHQTLCEKTSTMLFFSLYILSISIWLWRKSFAAGLQDNPECLLVQFKVWGAPPDFNLLHLN</sequence>
<dbReference type="AlphaFoldDB" id="A0AAN7AI37"/>
<keyword evidence="2" id="KW-0472">Membrane</keyword>
<keyword evidence="4" id="KW-1185">Reference proteome</keyword>
<name>A0AAN7AI37_9PEZI</name>
<proteinExistence type="predicted"/>
<evidence type="ECO:0000313" key="3">
    <source>
        <dbReference type="EMBL" id="KAK4186817.1"/>
    </source>
</evidence>
<protein>
    <submittedName>
        <fullName evidence="3">Uncharacterized protein</fullName>
    </submittedName>
</protein>
<evidence type="ECO:0000313" key="4">
    <source>
        <dbReference type="Proteomes" id="UP001302126"/>
    </source>
</evidence>
<reference evidence="3" key="1">
    <citation type="journal article" date="2023" name="Mol. Phylogenet. Evol.">
        <title>Genome-scale phylogeny and comparative genomics of the fungal order Sordariales.</title>
        <authorList>
            <person name="Hensen N."/>
            <person name="Bonometti L."/>
            <person name="Westerberg I."/>
            <person name="Brannstrom I.O."/>
            <person name="Guillou S."/>
            <person name="Cros-Aarteil S."/>
            <person name="Calhoun S."/>
            <person name="Haridas S."/>
            <person name="Kuo A."/>
            <person name="Mondo S."/>
            <person name="Pangilinan J."/>
            <person name="Riley R."/>
            <person name="LaButti K."/>
            <person name="Andreopoulos B."/>
            <person name="Lipzen A."/>
            <person name="Chen C."/>
            <person name="Yan M."/>
            <person name="Daum C."/>
            <person name="Ng V."/>
            <person name="Clum A."/>
            <person name="Steindorff A."/>
            <person name="Ohm R.A."/>
            <person name="Martin F."/>
            <person name="Silar P."/>
            <person name="Natvig D.O."/>
            <person name="Lalanne C."/>
            <person name="Gautier V."/>
            <person name="Ament-Velasquez S.L."/>
            <person name="Kruys A."/>
            <person name="Hutchinson M.I."/>
            <person name="Powell A.J."/>
            <person name="Barry K."/>
            <person name="Miller A.N."/>
            <person name="Grigoriev I.V."/>
            <person name="Debuchy R."/>
            <person name="Gladieux P."/>
            <person name="Hiltunen Thoren M."/>
            <person name="Johannesson H."/>
        </authorList>
    </citation>
    <scope>NUCLEOTIDE SEQUENCE</scope>
    <source>
        <strain evidence="3">PSN309</strain>
    </source>
</reference>
<gene>
    <name evidence="3" type="ORF">QBC35DRAFT_464412</name>
</gene>
<keyword evidence="2" id="KW-1133">Transmembrane helix</keyword>
<reference evidence="3" key="2">
    <citation type="submission" date="2023-05" db="EMBL/GenBank/DDBJ databases">
        <authorList>
            <consortium name="Lawrence Berkeley National Laboratory"/>
            <person name="Steindorff A."/>
            <person name="Hensen N."/>
            <person name="Bonometti L."/>
            <person name="Westerberg I."/>
            <person name="Brannstrom I.O."/>
            <person name="Guillou S."/>
            <person name="Cros-Aarteil S."/>
            <person name="Calhoun S."/>
            <person name="Haridas S."/>
            <person name="Kuo A."/>
            <person name="Mondo S."/>
            <person name="Pangilinan J."/>
            <person name="Riley R."/>
            <person name="Labutti K."/>
            <person name="Andreopoulos B."/>
            <person name="Lipzen A."/>
            <person name="Chen C."/>
            <person name="Yanf M."/>
            <person name="Daum C."/>
            <person name="Ng V."/>
            <person name="Clum A."/>
            <person name="Ohm R."/>
            <person name="Martin F."/>
            <person name="Silar P."/>
            <person name="Natvig D."/>
            <person name="Lalanne C."/>
            <person name="Gautier V."/>
            <person name="Ament-Velasquez S.L."/>
            <person name="Kruys A."/>
            <person name="Hutchinson M.I."/>
            <person name="Powell A.J."/>
            <person name="Barry K."/>
            <person name="Miller A.N."/>
            <person name="Grigoriev I.V."/>
            <person name="Debuchy R."/>
            <person name="Gladieux P."/>
            <person name="Thoren M.H."/>
            <person name="Johannesson H."/>
        </authorList>
    </citation>
    <scope>NUCLEOTIDE SEQUENCE</scope>
    <source>
        <strain evidence="3">PSN309</strain>
    </source>
</reference>
<dbReference type="EMBL" id="MU864415">
    <property type="protein sequence ID" value="KAK4186817.1"/>
    <property type="molecule type" value="Genomic_DNA"/>
</dbReference>
<evidence type="ECO:0000256" key="2">
    <source>
        <dbReference type="SAM" id="Phobius"/>
    </source>
</evidence>
<keyword evidence="2" id="KW-0812">Transmembrane</keyword>
<feature type="non-terminal residue" evidence="3">
    <location>
        <position position="86"/>
    </location>
</feature>
<comment type="caution">
    <text evidence="3">The sequence shown here is derived from an EMBL/GenBank/DDBJ whole genome shotgun (WGS) entry which is preliminary data.</text>
</comment>
<accession>A0AAN7AI37</accession>
<organism evidence="3 4">
    <name type="scientific">Podospora australis</name>
    <dbReference type="NCBI Taxonomy" id="1536484"/>
    <lineage>
        <taxon>Eukaryota</taxon>
        <taxon>Fungi</taxon>
        <taxon>Dikarya</taxon>
        <taxon>Ascomycota</taxon>
        <taxon>Pezizomycotina</taxon>
        <taxon>Sordariomycetes</taxon>
        <taxon>Sordariomycetidae</taxon>
        <taxon>Sordariales</taxon>
        <taxon>Podosporaceae</taxon>
        <taxon>Podospora</taxon>
    </lineage>
</organism>
<evidence type="ECO:0000256" key="1">
    <source>
        <dbReference type="SAM" id="MobiDB-lite"/>
    </source>
</evidence>
<feature type="transmembrane region" description="Helical" evidence="2">
    <location>
        <begin position="34"/>
        <end position="52"/>
    </location>
</feature>